<feature type="region of interest" description="Disordered" evidence="1">
    <location>
        <begin position="164"/>
        <end position="184"/>
    </location>
</feature>
<feature type="compositionally biased region" description="Basic and acidic residues" evidence="1">
    <location>
        <begin position="252"/>
        <end position="261"/>
    </location>
</feature>
<dbReference type="AlphaFoldDB" id="A0A8S1BRT0"/>
<name>A0A8S1BRT0_ARCPL</name>
<gene>
    <name evidence="2" type="ORF">APLA_LOCUS18481</name>
</gene>
<dbReference type="OrthoDB" id="3039988at2759"/>
<accession>A0A8S1BRT0</accession>
<evidence type="ECO:0000256" key="1">
    <source>
        <dbReference type="SAM" id="MobiDB-lite"/>
    </source>
</evidence>
<sequence>MVEKRKERDEEGSAEDDFITIVRRRPKRMLRSEALEVQNNMRVDEENNEETQINVNHEVCVSTLNSLPKQVALAKLLQSENILNVLRIKYKSQNKVLIQFKTKEDAGKLINCQKVKEMGCQAYLIHEISNSYGVVKGIESDLNEEELKEILQGALLLLTKRKQTENKQKGEDNSYTQPITTSLNPQETYSSVLARAVAGSLPQSTDEEENNLEANTTGKKIISNHKVNKRKMSNKNKKREYLTQQPVDEERDSSMNDEDSKTQNSEKAYKLEFMKVWSKIKSIIMSQSKLEEKILYVLKIIFEEMKKLICSKILGRAILEHISSFMYG</sequence>
<evidence type="ECO:0000313" key="3">
    <source>
        <dbReference type="Proteomes" id="UP000494106"/>
    </source>
</evidence>
<reference evidence="2 3" key="1">
    <citation type="submission" date="2020-04" db="EMBL/GenBank/DDBJ databases">
        <authorList>
            <person name="Wallbank WR R."/>
            <person name="Pardo Diaz C."/>
            <person name="Kozak K."/>
            <person name="Martin S."/>
            <person name="Jiggins C."/>
            <person name="Moest M."/>
            <person name="Warren A I."/>
            <person name="Byers J.R.P. K."/>
            <person name="Montejo-Kovacevich G."/>
            <person name="Yen C E."/>
        </authorList>
    </citation>
    <scope>NUCLEOTIDE SEQUENCE [LARGE SCALE GENOMIC DNA]</scope>
</reference>
<feature type="compositionally biased region" description="Basic residues" evidence="1">
    <location>
        <begin position="222"/>
        <end position="238"/>
    </location>
</feature>
<feature type="compositionally biased region" description="Polar residues" evidence="1">
    <location>
        <begin position="173"/>
        <end position="184"/>
    </location>
</feature>
<evidence type="ECO:0000313" key="2">
    <source>
        <dbReference type="EMBL" id="CAB3262590.1"/>
    </source>
</evidence>
<organism evidence="2 3">
    <name type="scientific">Arctia plantaginis</name>
    <name type="common">Wood tiger moth</name>
    <name type="synonym">Phalaena plantaginis</name>
    <dbReference type="NCBI Taxonomy" id="874455"/>
    <lineage>
        <taxon>Eukaryota</taxon>
        <taxon>Metazoa</taxon>
        <taxon>Ecdysozoa</taxon>
        <taxon>Arthropoda</taxon>
        <taxon>Hexapoda</taxon>
        <taxon>Insecta</taxon>
        <taxon>Pterygota</taxon>
        <taxon>Neoptera</taxon>
        <taxon>Endopterygota</taxon>
        <taxon>Lepidoptera</taxon>
        <taxon>Glossata</taxon>
        <taxon>Ditrysia</taxon>
        <taxon>Noctuoidea</taxon>
        <taxon>Erebidae</taxon>
        <taxon>Arctiinae</taxon>
        <taxon>Arctia</taxon>
    </lineage>
</organism>
<comment type="caution">
    <text evidence="2">The sequence shown here is derived from an EMBL/GenBank/DDBJ whole genome shotgun (WGS) entry which is preliminary data.</text>
</comment>
<protein>
    <submittedName>
        <fullName evidence="2">Uncharacterized protein</fullName>
    </submittedName>
</protein>
<proteinExistence type="predicted"/>
<dbReference type="Proteomes" id="UP000494106">
    <property type="component" value="Unassembled WGS sequence"/>
</dbReference>
<keyword evidence="3" id="KW-1185">Reference proteome</keyword>
<feature type="region of interest" description="Disordered" evidence="1">
    <location>
        <begin position="200"/>
        <end position="264"/>
    </location>
</feature>
<dbReference type="EMBL" id="CADEBC010001046">
    <property type="protein sequence ID" value="CAB3262590.1"/>
    <property type="molecule type" value="Genomic_DNA"/>
</dbReference>